<name>A0A975U117_9PROT</name>
<accession>A0A975U117</accession>
<organism evidence="2 3">
    <name type="scientific">Elioraea tepida</name>
    <dbReference type="NCBI Taxonomy" id="2843330"/>
    <lineage>
        <taxon>Bacteria</taxon>
        <taxon>Pseudomonadati</taxon>
        <taxon>Pseudomonadota</taxon>
        <taxon>Alphaproteobacteria</taxon>
        <taxon>Acetobacterales</taxon>
        <taxon>Elioraeaceae</taxon>
        <taxon>Elioraea</taxon>
    </lineage>
</organism>
<gene>
    <name evidence="2" type="ORF">KO353_13940</name>
</gene>
<reference evidence="2" key="1">
    <citation type="submission" date="2021-06" db="EMBL/GenBank/DDBJ databases">
        <title>Elioraea tepida, sp. nov., a moderately thermophilic aerobic anoxygenic phototrophic bacterium isolated from an alkaline siliceous hot spring mat community in Yellowstone National Park, WY, USA.</title>
        <authorList>
            <person name="Saini M.K."/>
            <person name="Yoshida S."/>
            <person name="Sebastian A."/>
            <person name="Hirose S."/>
            <person name="Hara E."/>
            <person name="Tamaki H."/>
            <person name="Soulier N.T."/>
            <person name="Albert I."/>
            <person name="Hanada S."/>
            <person name="Bryant D.A."/>
            <person name="Tank M."/>
        </authorList>
    </citation>
    <scope>NUCLEOTIDE SEQUENCE</scope>
    <source>
        <strain evidence="2">MS-P2</strain>
    </source>
</reference>
<evidence type="ECO:0000256" key="1">
    <source>
        <dbReference type="SAM" id="MobiDB-lite"/>
    </source>
</evidence>
<evidence type="ECO:0000313" key="2">
    <source>
        <dbReference type="EMBL" id="QXM24332.1"/>
    </source>
</evidence>
<sequence length="79" mass="8714">MTLAEEAPLARAAALVRSLRPDWRDAEAFYARRSEALGLLRRAAAAEVARLRRTMASARPKPRRRPAAPDPRQAALPLA</sequence>
<dbReference type="RefSeq" id="WP_218285389.1">
    <property type="nucleotide sequence ID" value="NZ_CP076448.1"/>
</dbReference>
<keyword evidence="3" id="KW-1185">Reference proteome</keyword>
<feature type="region of interest" description="Disordered" evidence="1">
    <location>
        <begin position="53"/>
        <end position="79"/>
    </location>
</feature>
<dbReference type="Proteomes" id="UP000694001">
    <property type="component" value="Chromosome"/>
</dbReference>
<feature type="compositionally biased region" description="Low complexity" evidence="1">
    <location>
        <begin position="70"/>
        <end position="79"/>
    </location>
</feature>
<dbReference type="EMBL" id="CP076448">
    <property type="protein sequence ID" value="QXM24332.1"/>
    <property type="molecule type" value="Genomic_DNA"/>
</dbReference>
<dbReference type="KEGG" id="elio:KO353_13940"/>
<proteinExistence type="predicted"/>
<protein>
    <submittedName>
        <fullName evidence="2">Uncharacterized protein</fullName>
    </submittedName>
</protein>
<evidence type="ECO:0000313" key="3">
    <source>
        <dbReference type="Proteomes" id="UP000694001"/>
    </source>
</evidence>
<dbReference type="AlphaFoldDB" id="A0A975U117"/>